<reference evidence="1" key="1">
    <citation type="submission" date="2014-11" db="EMBL/GenBank/DDBJ databases">
        <authorList>
            <person name="Amaro Gonzalez C."/>
        </authorList>
    </citation>
    <scope>NUCLEOTIDE SEQUENCE</scope>
</reference>
<dbReference type="EMBL" id="GBXM01058661">
    <property type="protein sequence ID" value="JAH49916.1"/>
    <property type="molecule type" value="Transcribed_RNA"/>
</dbReference>
<proteinExistence type="predicted"/>
<evidence type="ECO:0000313" key="1">
    <source>
        <dbReference type="EMBL" id="JAH49916.1"/>
    </source>
</evidence>
<accession>A0A0E9T8H1</accession>
<dbReference type="AlphaFoldDB" id="A0A0E9T8H1"/>
<name>A0A0E9T8H1_ANGAN</name>
<dbReference type="PROSITE" id="PS51257">
    <property type="entry name" value="PROKAR_LIPOPROTEIN"/>
    <property type="match status" value="1"/>
</dbReference>
<protein>
    <submittedName>
        <fullName evidence="1">Uncharacterized protein</fullName>
    </submittedName>
</protein>
<sequence length="38" mass="4474">MWWRETYHCVSHLNTMQSCVCPENRTTFMCVSAFCASL</sequence>
<reference evidence="1" key="2">
    <citation type="journal article" date="2015" name="Fish Shellfish Immunol.">
        <title>Early steps in the European eel (Anguilla anguilla)-Vibrio vulnificus interaction in the gills: Role of the RtxA13 toxin.</title>
        <authorList>
            <person name="Callol A."/>
            <person name="Pajuelo D."/>
            <person name="Ebbesson L."/>
            <person name="Teles M."/>
            <person name="MacKenzie S."/>
            <person name="Amaro C."/>
        </authorList>
    </citation>
    <scope>NUCLEOTIDE SEQUENCE</scope>
</reference>
<organism evidence="1">
    <name type="scientific">Anguilla anguilla</name>
    <name type="common">European freshwater eel</name>
    <name type="synonym">Muraena anguilla</name>
    <dbReference type="NCBI Taxonomy" id="7936"/>
    <lineage>
        <taxon>Eukaryota</taxon>
        <taxon>Metazoa</taxon>
        <taxon>Chordata</taxon>
        <taxon>Craniata</taxon>
        <taxon>Vertebrata</taxon>
        <taxon>Euteleostomi</taxon>
        <taxon>Actinopterygii</taxon>
        <taxon>Neopterygii</taxon>
        <taxon>Teleostei</taxon>
        <taxon>Anguilliformes</taxon>
        <taxon>Anguillidae</taxon>
        <taxon>Anguilla</taxon>
    </lineage>
</organism>